<evidence type="ECO:0000256" key="1">
    <source>
        <dbReference type="ARBA" id="ARBA00001966"/>
    </source>
</evidence>
<dbReference type="Gene3D" id="3.20.20.70">
    <property type="entry name" value="Aldolase class I"/>
    <property type="match status" value="1"/>
</dbReference>
<dbReference type="GO" id="GO:0046872">
    <property type="term" value="F:metal ion binding"/>
    <property type="evidence" value="ECO:0007669"/>
    <property type="project" value="UniProtKB-KW"/>
</dbReference>
<dbReference type="CDD" id="cd01335">
    <property type="entry name" value="Radical_SAM"/>
    <property type="match status" value="1"/>
</dbReference>
<dbReference type="InterPro" id="IPR013785">
    <property type="entry name" value="Aldolase_TIM"/>
</dbReference>
<dbReference type="SFLD" id="SFLDG01067">
    <property type="entry name" value="SPASM/twitch_domain_containing"/>
    <property type="match status" value="1"/>
</dbReference>
<dbReference type="AlphaFoldDB" id="A0A1E5E2V8"/>
<evidence type="ECO:0000256" key="6">
    <source>
        <dbReference type="ARBA" id="ARBA00023014"/>
    </source>
</evidence>
<evidence type="ECO:0000259" key="9">
    <source>
        <dbReference type="PROSITE" id="PS51918"/>
    </source>
</evidence>
<dbReference type="NCBIfam" id="NF038283">
    <property type="entry name" value="viperin_w_prok"/>
    <property type="match status" value="1"/>
</dbReference>
<dbReference type="InterPro" id="IPR051196">
    <property type="entry name" value="RSAD2/Viperin_antiviral"/>
</dbReference>
<dbReference type="OrthoDB" id="9792276at2"/>
<dbReference type="SUPFAM" id="SSF102114">
    <property type="entry name" value="Radical SAM enzymes"/>
    <property type="match status" value="1"/>
</dbReference>
<keyword evidence="3" id="KW-0949">S-adenosyl-L-methionine</keyword>
<dbReference type="GO" id="GO:0003824">
    <property type="term" value="F:catalytic activity"/>
    <property type="evidence" value="ECO:0007669"/>
    <property type="project" value="InterPro"/>
</dbReference>
<keyword evidence="7" id="KW-0051">Antiviral defense</keyword>
<proteinExistence type="predicted"/>
<accession>A0A1E5E2V8</accession>
<dbReference type="InterPro" id="IPR058240">
    <property type="entry name" value="rSAM_sf"/>
</dbReference>
<comment type="cofactor">
    <cofactor evidence="1">
        <name>[4Fe-4S] cluster</name>
        <dbReference type="ChEBI" id="CHEBI:49883"/>
    </cofactor>
</comment>
<dbReference type="GO" id="GO:0051607">
    <property type="term" value="P:defense response to virus"/>
    <property type="evidence" value="ECO:0007669"/>
    <property type="project" value="UniProtKB-KW"/>
</dbReference>
<name>A0A1E5E2V8_9VIBR</name>
<keyword evidence="6" id="KW-0411">Iron-sulfur</keyword>
<dbReference type="EMBL" id="AJYK02000055">
    <property type="protein sequence ID" value="OEF25892.1"/>
    <property type="molecule type" value="Genomic_DNA"/>
</dbReference>
<gene>
    <name evidence="10" type="ORF">A1QC_07675</name>
</gene>
<evidence type="ECO:0000256" key="7">
    <source>
        <dbReference type="ARBA" id="ARBA00023118"/>
    </source>
</evidence>
<evidence type="ECO:0000313" key="11">
    <source>
        <dbReference type="Proteomes" id="UP000094070"/>
    </source>
</evidence>
<dbReference type="InterPro" id="IPR007197">
    <property type="entry name" value="rSAM"/>
</dbReference>
<dbReference type="PANTHER" id="PTHR21339">
    <property type="entry name" value="RADICAL S-ADENOSYL METHIONINE DOMAIN-CONTAINING PROTEIN 2"/>
    <property type="match status" value="1"/>
</dbReference>
<evidence type="ECO:0000256" key="2">
    <source>
        <dbReference type="ARBA" id="ARBA00022485"/>
    </source>
</evidence>
<comment type="caution">
    <text evidence="10">The sequence shown here is derived from an EMBL/GenBank/DDBJ whole genome shotgun (WGS) entry which is preliminary data.</text>
</comment>
<keyword evidence="5" id="KW-0408">Iron</keyword>
<feature type="domain" description="Radical SAM core" evidence="9">
    <location>
        <begin position="21"/>
        <end position="246"/>
    </location>
</feature>
<sequence>MSTETHLITNTTNETASSHSQLNELVINWHITEACNYNCTYCFAKWGKPNELHRSLDAIEKLLDKLASYFIHGDPEIKRTLGYQDVRLNFAGGEPMLLGSSFSTALGLAKQKGFKTSIITNGSYLLRSRFELPPNTLDMVGISFDSQQHLVRRELGRIDRKGNSFNIDDLKLAIQHLSHTQKGLKTKINTVVNVLNWEEDFSPLISTMSLDKWKVLQVMPTGKSDLLVSDEQFSSFVERHSGKGLPISAESNNTMTESYLMVDPNGRFYQNSKGMSGYSYSERITDVGVETALNQINFNCNRFKSRYYAGKPSNICGEVLA</sequence>
<dbReference type="SFLD" id="SFLDS00029">
    <property type="entry name" value="Radical_SAM"/>
    <property type="match status" value="1"/>
</dbReference>
<keyword evidence="11" id="KW-1185">Reference proteome</keyword>
<organism evidence="10 11">
    <name type="scientific">Vibrio rumoiensis 1S-45</name>
    <dbReference type="NCBI Taxonomy" id="1188252"/>
    <lineage>
        <taxon>Bacteria</taxon>
        <taxon>Pseudomonadati</taxon>
        <taxon>Pseudomonadota</taxon>
        <taxon>Gammaproteobacteria</taxon>
        <taxon>Vibrionales</taxon>
        <taxon>Vibrionaceae</taxon>
        <taxon>Vibrio</taxon>
    </lineage>
</organism>
<dbReference type="SFLD" id="SFLDG01088">
    <property type="entry name" value="antiviral_proteins"/>
    <property type="match status" value="1"/>
</dbReference>
<dbReference type="eggNOG" id="COG0535">
    <property type="taxonomic scope" value="Bacteria"/>
</dbReference>
<keyword evidence="4" id="KW-0479">Metal-binding</keyword>
<dbReference type="Proteomes" id="UP000094070">
    <property type="component" value="Unassembled WGS sequence"/>
</dbReference>
<reference evidence="10 11" key="1">
    <citation type="journal article" date="2012" name="Science">
        <title>Ecological populations of bacteria act as socially cohesive units of antibiotic production and resistance.</title>
        <authorList>
            <person name="Cordero O.X."/>
            <person name="Wildschutte H."/>
            <person name="Kirkup B."/>
            <person name="Proehl S."/>
            <person name="Ngo L."/>
            <person name="Hussain F."/>
            <person name="Le Roux F."/>
            <person name="Mincer T."/>
            <person name="Polz M.F."/>
        </authorList>
    </citation>
    <scope>NUCLEOTIDE SEQUENCE [LARGE SCALE GENOMIC DNA]</scope>
    <source>
        <strain evidence="10 11">1S-45</strain>
    </source>
</reference>
<dbReference type="PANTHER" id="PTHR21339:SF0">
    <property type="entry name" value="S-ADENOSYLMETHIONINE-DEPENDENT NUCLEOTIDE DEHYDRATASE RSAD2"/>
    <property type="match status" value="1"/>
</dbReference>
<dbReference type="STRING" id="1188252.A1QC_07675"/>
<evidence type="ECO:0000256" key="3">
    <source>
        <dbReference type="ARBA" id="ARBA00022691"/>
    </source>
</evidence>
<dbReference type="Pfam" id="PF04055">
    <property type="entry name" value="Radical_SAM"/>
    <property type="match status" value="1"/>
</dbReference>
<protein>
    <recommendedName>
        <fullName evidence="8">S-adenosylmethionine-dependent nucleotide dehydratase</fullName>
    </recommendedName>
</protein>
<keyword evidence="2" id="KW-0004">4Fe-4S</keyword>
<evidence type="ECO:0000256" key="8">
    <source>
        <dbReference type="ARBA" id="ARBA00039667"/>
    </source>
</evidence>
<dbReference type="RefSeq" id="WP_017024106.1">
    <property type="nucleotide sequence ID" value="NZ_AJYK02000055.1"/>
</dbReference>
<evidence type="ECO:0000313" key="10">
    <source>
        <dbReference type="EMBL" id="OEF25892.1"/>
    </source>
</evidence>
<dbReference type="PROSITE" id="PS51918">
    <property type="entry name" value="RADICAL_SAM"/>
    <property type="match status" value="1"/>
</dbReference>
<dbReference type="GO" id="GO:0051539">
    <property type="term" value="F:4 iron, 4 sulfur cluster binding"/>
    <property type="evidence" value="ECO:0007669"/>
    <property type="project" value="UniProtKB-KW"/>
</dbReference>
<evidence type="ECO:0000256" key="4">
    <source>
        <dbReference type="ARBA" id="ARBA00022723"/>
    </source>
</evidence>
<evidence type="ECO:0000256" key="5">
    <source>
        <dbReference type="ARBA" id="ARBA00023004"/>
    </source>
</evidence>